<sequence>MDGKEKEDDIQKFPGEVYESFIAAFNTHTAIWETIQGVFEDVPGDISPGETRLVLEDALRKCIKTGTEHALLQAMPLVHPVPVQAPKKQKQVQKKQNTKSRAGAHSCPECNQRFKNRGCWYEHVRQHHLGRTCFWPGCGQTFASHKEIVAHNKKHYHDKKDESEAPADGRPRCFWGECRHTYVSVARVERHIKQHQVDARRSHDQAINDMYAENIRRGGLAIPEDDAENEEGGNDREDEEVEDVEMEL</sequence>
<organism evidence="4 5">
    <name type="scientific">Diatrype stigma</name>
    <dbReference type="NCBI Taxonomy" id="117547"/>
    <lineage>
        <taxon>Eukaryota</taxon>
        <taxon>Fungi</taxon>
        <taxon>Dikarya</taxon>
        <taxon>Ascomycota</taxon>
        <taxon>Pezizomycotina</taxon>
        <taxon>Sordariomycetes</taxon>
        <taxon>Xylariomycetidae</taxon>
        <taxon>Xylariales</taxon>
        <taxon>Diatrypaceae</taxon>
        <taxon>Diatrype</taxon>
    </lineage>
</organism>
<dbReference type="GO" id="GO:0008270">
    <property type="term" value="F:zinc ion binding"/>
    <property type="evidence" value="ECO:0007669"/>
    <property type="project" value="UniProtKB-KW"/>
</dbReference>
<keyword evidence="1" id="KW-0479">Metal-binding</keyword>
<proteinExistence type="predicted"/>
<dbReference type="EMBL" id="JAKJXP020000005">
    <property type="protein sequence ID" value="KAK7756793.1"/>
    <property type="molecule type" value="Genomic_DNA"/>
</dbReference>
<dbReference type="InterPro" id="IPR013087">
    <property type="entry name" value="Znf_C2H2_type"/>
</dbReference>
<feature type="region of interest" description="Disordered" evidence="2">
    <location>
        <begin position="85"/>
        <end position="106"/>
    </location>
</feature>
<feature type="compositionally biased region" description="Basic residues" evidence="2">
    <location>
        <begin position="87"/>
        <end position="98"/>
    </location>
</feature>
<dbReference type="AlphaFoldDB" id="A0AAN9UYQ1"/>
<evidence type="ECO:0000256" key="1">
    <source>
        <dbReference type="PROSITE-ProRule" id="PRU00042"/>
    </source>
</evidence>
<evidence type="ECO:0000313" key="5">
    <source>
        <dbReference type="Proteomes" id="UP001320420"/>
    </source>
</evidence>
<dbReference type="SMART" id="SM00355">
    <property type="entry name" value="ZnF_C2H2"/>
    <property type="match status" value="3"/>
</dbReference>
<name>A0AAN9UYQ1_9PEZI</name>
<comment type="caution">
    <text evidence="4">The sequence shown here is derived from an EMBL/GenBank/DDBJ whole genome shotgun (WGS) entry which is preliminary data.</text>
</comment>
<evidence type="ECO:0000256" key="2">
    <source>
        <dbReference type="SAM" id="MobiDB-lite"/>
    </source>
</evidence>
<keyword evidence="5" id="KW-1185">Reference proteome</keyword>
<protein>
    <recommendedName>
        <fullName evidence="3">C2H2-type domain-containing protein</fullName>
    </recommendedName>
</protein>
<dbReference type="PROSITE" id="PS50157">
    <property type="entry name" value="ZINC_FINGER_C2H2_2"/>
    <property type="match status" value="2"/>
</dbReference>
<keyword evidence="1" id="KW-0863">Zinc-finger</keyword>
<evidence type="ECO:0000313" key="4">
    <source>
        <dbReference type="EMBL" id="KAK7756793.1"/>
    </source>
</evidence>
<accession>A0AAN9UYQ1</accession>
<feature type="compositionally biased region" description="Acidic residues" evidence="2">
    <location>
        <begin position="223"/>
        <end position="248"/>
    </location>
</feature>
<reference evidence="4 5" key="1">
    <citation type="submission" date="2024-02" db="EMBL/GenBank/DDBJ databases">
        <title>De novo assembly and annotation of 12 fungi associated with fruit tree decline syndrome in Ontario, Canada.</title>
        <authorList>
            <person name="Sulman M."/>
            <person name="Ellouze W."/>
            <person name="Ilyukhin E."/>
        </authorList>
    </citation>
    <scope>NUCLEOTIDE SEQUENCE [LARGE SCALE GENOMIC DNA]</scope>
    <source>
        <strain evidence="4 5">M11/M66-122</strain>
    </source>
</reference>
<dbReference type="PROSITE" id="PS00028">
    <property type="entry name" value="ZINC_FINGER_C2H2_1"/>
    <property type="match status" value="2"/>
</dbReference>
<feature type="region of interest" description="Disordered" evidence="2">
    <location>
        <begin position="217"/>
        <end position="248"/>
    </location>
</feature>
<evidence type="ECO:0000259" key="3">
    <source>
        <dbReference type="PROSITE" id="PS50157"/>
    </source>
</evidence>
<feature type="domain" description="C2H2-type" evidence="3">
    <location>
        <begin position="105"/>
        <end position="132"/>
    </location>
</feature>
<dbReference type="SUPFAM" id="SSF57667">
    <property type="entry name" value="beta-beta-alpha zinc fingers"/>
    <property type="match status" value="1"/>
</dbReference>
<feature type="domain" description="C2H2-type" evidence="3">
    <location>
        <begin position="131"/>
        <end position="160"/>
    </location>
</feature>
<dbReference type="Proteomes" id="UP001320420">
    <property type="component" value="Unassembled WGS sequence"/>
</dbReference>
<keyword evidence="1" id="KW-0862">Zinc</keyword>
<dbReference type="InterPro" id="IPR036236">
    <property type="entry name" value="Znf_C2H2_sf"/>
</dbReference>
<dbReference type="Gene3D" id="3.30.160.60">
    <property type="entry name" value="Classic Zinc Finger"/>
    <property type="match status" value="1"/>
</dbReference>
<gene>
    <name evidence="4" type="ORF">SLS62_001236</name>
</gene>